<organism evidence="10 11">
    <name type="scientific">Candidatus Onthocola gallistercoris</name>
    <dbReference type="NCBI Taxonomy" id="2840876"/>
    <lineage>
        <taxon>Bacteria</taxon>
        <taxon>Bacillati</taxon>
        <taxon>Bacillota</taxon>
        <taxon>Bacilli</taxon>
        <taxon>Candidatus Onthocola</taxon>
    </lineage>
</organism>
<comment type="function">
    <text evidence="9">Single strand-specific metallo-endoribonuclease involved in late-stage 70S ribosome quality control and in maturation of the 3' terminus of the 16S rRNA.</text>
</comment>
<dbReference type="PANTHER" id="PTHR46986:SF1">
    <property type="entry name" value="ENDORIBONUCLEASE YBEY, CHLOROPLASTIC"/>
    <property type="match status" value="1"/>
</dbReference>
<reference evidence="10" key="2">
    <citation type="journal article" date="2021" name="PeerJ">
        <title>Extensive microbial diversity within the chicken gut microbiome revealed by metagenomics and culture.</title>
        <authorList>
            <person name="Gilroy R."/>
            <person name="Ravi A."/>
            <person name="Getino M."/>
            <person name="Pursley I."/>
            <person name="Horton D.L."/>
            <person name="Alikhan N.F."/>
            <person name="Baker D."/>
            <person name="Gharbi K."/>
            <person name="Hall N."/>
            <person name="Watson M."/>
            <person name="Adriaenssens E.M."/>
            <person name="Foster-Nyarko E."/>
            <person name="Jarju S."/>
            <person name="Secka A."/>
            <person name="Antonio M."/>
            <person name="Oren A."/>
            <person name="Chaudhuri R.R."/>
            <person name="La Ragione R."/>
            <person name="Hildebrand F."/>
            <person name="Pallen M.J."/>
        </authorList>
    </citation>
    <scope>NUCLEOTIDE SEQUENCE</scope>
    <source>
        <strain evidence="10">CHK187-14744</strain>
    </source>
</reference>
<evidence type="ECO:0000256" key="6">
    <source>
        <dbReference type="ARBA" id="ARBA00022759"/>
    </source>
</evidence>
<dbReference type="NCBIfam" id="TIGR00043">
    <property type="entry name" value="rRNA maturation RNase YbeY"/>
    <property type="match status" value="1"/>
</dbReference>
<dbReference type="EMBL" id="DVLT01000042">
    <property type="protein sequence ID" value="HIU02937.1"/>
    <property type="molecule type" value="Genomic_DNA"/>
</dbReference>
<sequence>MNILFSYEAAEKLDVDWKGIVCSVIERALSDYGCPYEVQICVTFVSPDEMKDINRETRQIDRPTDVLSFPMIEYIQPGDFSVVEAGDVTDYFDPETGELILGDIVLCTDRILKQAEEYGHSVERELGFLTAHSMLHLFGFDHMEEDERIDMERRQEEILKQLDLTRE</sequence>
<evidence type="ECO:0000256" key="5">
    <source>
        <dbReference type="ARBA" id="ARBA00022723"/>
    </source>
</evidence>
<dbReference type="Proteomes" id="UP000824164">
    <property type="component" value="Unassembled WGS sequence"/>
</dbReference>
<evidence type="ECO:0000256" key="4">
    <source>
        <dbReference type="ARBA" id="ARBA00022722"/>
    </source>
</evidence>
<dbReference type="SUPFAM" id="SSF55486">
    <property type="entry name" value="Metalloproteases ('zincins'), catalytic domain"/>
    <property type="match status" value="1"/>
</dbReference>
<dbReference type="GO" id="GO:0004222">
    <property type="term" value="F:metalloendopeptidase activity"/>
    <property type="evidence" value="ECO:0007669"/>
    <property type="project" value="InterPro"/>
</dbReference>
<dbReference type="GO" id="GO:0006364">
    <property type="term" value="P:rRNA processing"/>
    <property type="evidence" value="ECO:0007669"/>
    <property type="project" value="UniProtKB-UniRule"/>
</dbReference>
<evidence type="ECO:0000256" key="2">
    <source>
        <dbReference type="ARBA" id="ARBA00022517"/>
    </source>
</evidence>
<dbReference type="GO" id="GO:0008270">
    <property type="term" value="F:zinc ion binding"/>
    <property type="evidence" value="ECO:0007669"/>
    <property type="project" value="UniProtKB-UniRule"/>
</dbReference>
<name>A0A9D1HIR6_9FIRM</name>
<dbReference type="AlphaFoldDB" id="A0A9D1HIR6"/>
<reference evidence="10" key="1">
    <citation type="submission" date="2020-10" db="EMBL/GenBank/DDBJ databases">
        <authorList>
            <person name="Gilroy R."/>
        </authorList>
    </citation>
    <scope>NUCLEOTIDE SEQUENCE</scope>
    <source>
        <strain evidence="10">CHK187-14744</strain>
    </source>
</reference>
<gene>
    <name evidence="9 10" type="primary">ybeY</name>
    <name evidence="10" type="ORF">IAB63_06750</name>
</gene>
<comment type="cofactor">
    <cofactor evidence="9">
        <name>Zn(2+)</name>
        <dbReference type="ChEBI" id="CHEBI:29105"/>
    </cofactor>
    <text evidence="9">Binds 1 zinc ion.</text>
</comment>
<dbReference type="Pfam" id="PF02130">
    <property type="entry name" value="YbeY"/>
    <property type="match status" value="1"/>
</dbReference>
<keyword evidence="6 9" id="KW-0255">Endonuclease</keyword>
<feature type="binding site" evidence="9">
    <location>
        <position position="142"/>
    </location>
    <ligand>
        <name>Zn(2+)</name>
        <dbReference type="ChEBI" id="CHEBI:29105"/>
        <note>catalytic</note>
    </ligand>
</feature>
<dbReference type="InterPro" id="IPR002036">
    <property type="entry name" value="YbeY"/>
</dbReference>
<evidence type="ECO:0000256" key="7">
    <source>
        <dbReference type="ARBA" id="ARBA00022801"/>
    </source>
</evidence>
<dbReference type="PROSITE" id="PS01306">
    <property type="entry name" value="UPF0054"/>
    <property type="match status" value="1"/>
</dbReference>
<dbReference type="Gene3D" id="3.40.390.30">
    <property type="entry name" value="Metalloproteases ('zincins'), catalytic domain"/>
    <property type="match status" value="1"/>
</dbReference>
<dbReference type="GO" id="GO:0004521">
    <property type="term" value="F:RNA endonuclease activity"/>
    <property type="evidence" value="ECO:0007669"/>
    <property type="project" value="UniProtKB-UniRule"/>
</dbReference>
<feature type="binding site" evidence="9">
    <location>
        <position position="136"/>
    </location>
    <ligand>
        <name>Zn(2+)</name>
        <dbReference type="ChEBI" id="CHEBI:29105"/>
        <note>catalytic</note>
    </ligand>
</feature>
<comment type="subcellular location">
    <subcellularLocation>
        <location evidence="9">Cytoplasm</location>
    </subcellularLocation>
</comment>
<evidence type="ECO:0000313" key="11">
    <source>
        <dbReference type="Proteomes" id="UP000824164"/>
    </source>
</evidence>
<dbReference type="PANTHER" id="PTHR46986">
    <property type="entry name" value="ENDORIBONUCLEASE YBEY, CHLOROPLASTIC"/>
    <property type="match status" value="1"/>
</dbReference>
<keyword evidence="9" id="KW-0963">Cytoplasm</keyword>
<dbReference type="InterPro" id="IPR020549">
    <property type="entry name" value="YbeY_CS"/>
</dbReference>
<evidence type="ECO:0000256" key="3">
    <source>
        <dbReference type="ARBA" id="ARBA00022552"/>
    </source>
</evidence>
<accession>A0A9D1HIR6</accession>
<keyword evidence="4 9" id="KW-0540">Nuclease</keyword>
<comment type="similarity">
    <text evidence="1 9">Belongs to the endoribonuclease YbeY family.</text>
</comment>
<keyword evidence="7 9" id="KW-0378">Hydrolase</keyword>
<dbReference type="GO" id="GO:0005737">
    <property type="term" value="C:cytoplasm"/>
    <property type="evidence" value="ECO:0007669"/>
    <property type="project" value="UniProtKB-SubCell"/>
</dbReference>
<comment type="caution">
    <text evidence="10">The sequence shown here is derived from an EMBL/GenBank/DDBJ whole genome shotgun (WGS) entry which is preliminary data.</text>
</comment>
<evidence type="ECO:0000256" key="9">
    <source>
        <dbReference type="HAMAP-Rule" id="MF_00009"/>
    </source>
</evidence>
<protein>
    <recommendedName>
        <fullName evidence="9">Endoribonuclease YbeY</fullName>
        <ecNumber evidence="9">3.1.-.-</ecNumber>
    </recommendedName>
</protein>
<keyword evidence="5 9" id="KW-0479">Metal-binding</keyword>
<evidence type="ECO:0000313" key="10">
    <source>
        <dbReference type="EMBL" id="HIU02937.1"/>
    </source>
</evidence>
<dbReference type="EC" id="3.1.-.-" evidence="9"/>
<keyword evidence="8 9" id="KW-0862">Zinc</keyword>
<proteinExistence type="inferred from homology"/>
<dbReference type="InterPro" id="IPR023091">
    <property type="entry name" value="MetalPrtase_cat_dom_sf_prd"/>
</dbReference>
<keyword evidence="2 9" id="KW-0690">Ribosome biogenesis</keyword>
<keyword evidence="3 9" id="KW-0698">rRNA processing</keyword>
<evidence type="ECO:0000256" key="1">
    <source>
        <dbReference type="ARBA" id="ARBA00010875"/>
    </source>
</evidence>
<dbReference type="HAMAP" id="MF_00009">
    <property type="entry name" value="Endoribonucl_YbeY"/>
    <property type="match status" value="1"/>
</dbReference>
<evidence type="ECO:0000256" key="8">
    <source>
        <dbReference type="ARBA" id="ARBA00022833"/>
    </source>
</evidence>
<feature type="binding site" evidence="9">
    <location>
        <position position="132"/>
    </location>
    <ligand>
        <name>Zn(2+)</name>
        <dbReference type="ChEBI" id="CHEBI:29105"/>
        <note>catalytic</note>
    </ligand>
</feature>